<dbReference type="InterPro" id="IPR006847">
    <property type="entry name" value="IF2_N"/>
</dbReference>
<feature type="domain" description="Tr-type G" evidence="9">
    <location>
        <begin position="163"/>
        <end position="334"/>
    </location>
</feature>
<dbReference type="SUPFAM" id="SSF52540">
    <property type="entry name" value="P-loop containing nucleoside triphosphate hydrolases"/>
    <property type="match status" value="1"/>
</dbReference>
<keyword evidence="4 7" id="KW-0547">Nucleotide-binding</keyword>
<dbReference type="Gene3D" id="3.40.50.300">
    <property type="entry name" value="P-loop containing nucleotide triphosphate hydrolases"/>
    <property type="match status" value="1"/>
</dbReference>
<dbReference type="Gene3D" id="3.40.50.10050">
    <property type="entry name" value="Translation initiation factor IF- 2, domain 3"/>
    <property type="match status" value="1"/>
</dbReference>
<dbReference type="InterPro" id="IPR000178">
    <property type="entry name" value="TF_IF2_bacterial-like"/>
</dbReference>
<dbReference type="HAMAP" id="MF_00100_B">
    <property type="entry name" value="IF_2_B"/>
    <property type="match status" value="1"/>
</dbReference>
<keyword evidence="3 7" id="KW-0396">Initiation factor</keyword>
<dbReference type="EMBL" id="PFAM01000013">
    <property type="protein sequence ID" value="PIT96063.1"/>
    <property type="molecule type" value="Genomic_DNA"/>
</dbReference>
<dbReference type="NCBIfam" id="TIGR00231">
    <property type="entry name" value="small_GTP"/>
    <property type="match status" value="1"/>
</dbReference>
<keyword evidence="6 7" id="KW-0342">GTP-binding</keyword>
<evidence type="ECO:0000256" key="3">
    <source>
        <dbReference type="ARBA" id="ARBA00022540"/>
    </source>
</evidence>
<evidence type="ECO:0000256" key="1">
    <source>
        <dbReference type="ARBA" id="ARBA00007733"/>
    </source>
</evidence>
<dbReference type="InterPro" id="IPR005225">
    <property type="entry name" value="Small_GTP-bd"/>
</dbReference>
<dbReference type="InterPro" id="IPR009000">
    <property type="entry name" value="Transl_B-barrel_sf"/>
</dbReference>
<sequence>MNITELARMLKVNPNDLRDRLPELGFNIGYKAIKVDNTVAKKIIAVWPAFVRRKEREERERRAEVQRKKGEAGKDRPIVEVGAFISVRDLAAAAGLPVNRILAELIKNSIFSSMNEKIDFDTASIIGVDLGIEIRPAAAEVEAVFDNSSRVKDVLAAEAICSLRPPVIVVMGHVDHGKTKLLDAIRHTNIMGGEAGGITQHIGAYQVERRDRKLTFIDTPGHEAFTAMRNRGAKVADIAVLVVAADDGVMPQTVEAYRIIQAAGIPFVVAINKIDKEDADIQKVKQELANKLNILSEDWGGQAICVPVSARDNKNIDELLDTLILVADMEVDNLQANAEGKTLGTIIESNMDKSEGAVATLLVQNGTLGIGDELMCNGVDYGKARNLKNYLGKAVLKAGPSTPVKIIGFKHQPVVGDIIEVGHGIKVKMTKASKVGMETPTAAIPVEKNEDGDDVVEEKIVLMLKGDTLGSVEAIENSLNKIDTQGVKVKIIAKSLGNISEGDISRAQAGSAKLLGFNVKISPQAAESARNGEVVVKTYKIIYELINDIKAEIQELVKPEIVRVDTGRIKVLAIFRTDKKSQILGGKVLSGEVKPGYLTELERDNEIIDNGKIVTLKTGKEDVDMVEAGNECGFGYETRTPVVVGDLLNIYREDKIYKKIK</sequence>
<dbReference type="FunFam" id="3.40.50.300:FF:000019">
    <property type="entry name" value="Translation initiation factor IF-2"/>
    <property type="match status" value="1"/>
</dbReference>
<feature type="binding site" evidence="7">
    <location>
        <begin position="218"/>
        <end position="222"/>
    </location>
    <ligand>
        <name>GTP</name>
        <dbReference type="ChEBI" id="CHEBI:37565"/>
    </ligand>
</feature>
<protein>
    <recommendedName>
        <fullName evidence="2 7">Translation initiation factor IF-2</fullName>
    </recommendedName>
</protein>
<feature type="binding site" evidence="7">
    <location>
        <begin position="272"/>
        <end position="275"/>
    </location>
    <ligand>
        <name>GTP</name>
        <dbReference type="ChEBI" id="CHEBI:37565"/>
    </ligand>
</feature>
<dbReference type="Pfam" id="PF22042">
    <property type="entry name" value="EF-G_D2"/>
    <property type="match status" value="1"/>
</dbReference>
<dbReference type="SUPFAM" id="SSF50447">
    <property type="entry name" value="Translation proteins"/>
    <property type="match status" value="2"/>
</dbReference>
<dbReference type="InterPro" id="IPR053905">
    <property type="entry name" value="EF-G-like_DII"/>
</dbReference>
<dbReference type="InterPro" id="IPR036925">
    <property type="entry name" value="TIF_IF2_dom3_sf"/>
</dbReference>
<evidence type="ECO:0000256" key="2">
    <source>
        <dbReference type="ARBA" id="ARBA00020675"/>
    </source>
</evidence>
<dbReference type="InterPro" id="IPR027417">
    <property type="entry name" value="P-loop_NTPase"/>
</dbReference>
<dbReference type="Proteomes" id="UP000228533">
    <property type="component" value="Unassembled WGS sequence"/>
</dbReference>
<dbReference type="AlphaFoldDB" id="A0A2M6WTE1"/>
<evidence type="ECO:0000256" key="5">
    <source>
        <dbReference type="ARBA" id="ARBA00022917"/>
    </source>
</evidence>
<dbReference type="GO" id="GO:0005737">
    <property type="term" value="C:cytoplasm"/>
    <property type="evidence" value="ECO:0007669"/>
    <property type="project" value="UniProtKB-SubCell"/>
</dbReference>
<dbReference type="PROSITE" id="PS51722">
    <property type="entry name" value="G_TR_2"/>
    <property type="match status" value="1"/>
</dbReference>
<organism evidence="10 11">
    <name type="scientific">Candidatus Falkowbacteria bacterium CG10_big_fil_rev_8_21_14_0_10_37_14</name>
    <dbReference type="NCBI Taxonomy" id="1974561"/>
    <lineage>
        <taxon>Bacteria</taxon>
        <taxon>Candidatus Falkowiibacteriota</taxon>
    </lineage>
</organism>
<comment type="similarity">
    <text evidence="1 7 8">Belongs to the TRAFAC class translation factor GTPase superfamily. Classic translation factor GTPase family. IF-2 subfamily.</text>
</comment>
<comment type="function">
    <text evidence="7 8">One of the essential components for the initiation of protein synthesis. Protects formylmethionyl-tRNA from spontaneous hydrolysis and promotes its binding to the 30S ribosomal subunits. Also involved in the hydrolysis of GTP during the formation of the 70S ribosomal complex.</text>
</comment>
<dbReference type="InterPro" id="IPR023115">
    <property type="entry name" value="TIF_IF2_dom3"/>
</dbReference>
<comment type="caution">
    <text evidence="7">Lacks conserved residue(s) required for the propagation of feature annotation.</text>
</comment>
<keyword evidence="5 7" id="KW-0648">Protein biosynthesis</keyword>
<dbReference type="Pfam" id="PF04760">
    <property type="entry name" value="IF2_N"/>
    <property type="match status" value="1"/>
</dbReference>
<evidence type="ECO:0000256" key="4">
    <source>
        <dbReference type="ARBA" id="ARBA00022741"/>
    </source>
</evidence>
<dbReference type="NCBIfam" id="TIGR00487">
    <property type="entry name" value="IF-2"/>
    <property type="match status" value="1"/>
</dbReference>
<dbReference type="GO" id="GO:0003743">
    <property type="term" value="F:translation initiation factor activity"/>
    <property type="evidence" value="ECO:0007669"/>
    <property type="project" value="UniProtKB-UniRule"/>
</dbReference>
<evidence type="ECO:0000256" key="8">
    <source>
        <dbReference type="RuleBase" id="RU000644"/>
    </source>
</evidence>
<evidence type="ECO:0000256" key="6">
    <source>
        <dbReference type="ARBA" id="ARBA00023134"/>
    </source>
</evidence>
<reference evidence="11" key="1">
    <citation type="submission" date="2017-09" db="EMBL/GenBank/DDBJ databases">
        <title>Depth-based differentiation of microbial function through sediment-hosted aquifers and enrichment of novel symbionts in the deep terrestrial subsurface.</title>
        <authorList>
            <person name="Probst A.J."/>
            <person name="Ladd B."/>
            <person name="Jarett J.K."/>
            <person name="Geller-Mcgrath D.E."/>
            <person name="Sieber C.M.K."/>
            <person name="Emerson J.B."/>
            <person name="Anantharaman K."/>
            <person name="Thomas B.C."/>
            <person name="Malmstrom R."/>
            <person name="Stieglmeier M."/>
            <person name="Klingl A."/>
            <person name="Woyke T."/>
            <person name="Ryan C.M."/>
            <person name="Banfield J.F."/>
        </authorList>
    </citation>
    <scope>NUCLEOTIDE SEQUENCE [LARGE SCALE GENOMIC DNA]</scope>
</reference>
<dbReference type="Pfam" id="PF11987">
    <property type="entry name" value="IF-2"/>
    <property type="match status" value="1"/>
</dbReference>
<evidence type="ECO:0000259" key="9">
    <source>
        <dbReference type="PROSITE" id="PS51722"/>
    </source>
</evidence>
<dbReference type="GO" id="GO:0003924">
    <property type="term" value="F:GTPase activity"/>
    <property type="evidence" value="ECO:0007669"/>
    <property type="project" value="UniProtKB-UniRule"/>
</dbReference>
<dbReference type="Gene3D" id="2.40.30.10">
    <property type="entry name" value="Translation factors"/>
    <property type="match status" value="2"/>
</dbReference>
<proteinExistence type="inferred from homology"/>
<accession>A0A2M6WTE1</accession>
<dbReference type="FunFam" id="3.40.50.10050:FF:000001">
    <property type="entry name" value="Translation initiation factor IF-2"/>
    <property type="match status" value="1"/>
</dbReference>
<dbReference type="InterPro" id="IPR015760">
    <property type="entry name" value="TIF_IF2"/>
</dbReference>
<keyword evidence="7" id="KW-0963">Cytoplasm</keyword>
<evidence type="ECO:0000313" key="10">
    <source>
        <dbReference type="EMBL" id="PIT96063.1"/>
    </source>
</evidence>
<dbReference type="PANTHER" id="PTHR43381:SF4">
    <property type="entry name" value="EUKARYOTIC TRANSLATION INITIATION FACTOR 5B"/>
    <property type="match status" value="1"/>
</dbReference>
<dbReference type="InterPro" id="IPR000795">
    <property type="entry name" value="T_Tr_GTP-bd_dom"/>
</dbReference>
<dbReference type="SUPFAM" id="SSF52156">
    <property type="entry name" value="Initiation factor IF2/eIF5b, domain 3"/>
    <property type="match status" value="1"/>
</dbReference>
<dbReference type="PANTHER" id="PTHR43381">
    <property type="entry name" value="TRANSLATION INITIATION FACTOR IF-2-RELATED"/>
    <property type="match status" value="1"/>
</dbReference>
<comment type="caution">
    <text evidence="10">The sequence shown here is derived from an EMBL/GenBank/DDBJ whole genome shotgun (WGS) entry which is preliminary data.</text>
</comment>
<evidence type="ECO:0000313" key="11">
    <source>
        <dbReference type="Proteomes" id="UP000228533"/>
    </source>
</evidence>
<name>A0A2M6WTE1_9BACT</name>
<dbReference type="CDD" id="cd01887">
    <property type="entry name" value="IF2_eIF5B"/>
    <property type="match status" value="1"/>
</dbReference>
<feature type="binding site" evidence="7">
    <location>
        <begin position="172"/>
        <end position="179"/>
    </location>
    <ligand>
        <name>GTP</name>
        <dbReference type="ChEBI" id="CHEBI:37565"/>
    </ligand>
</feature>
<gene>
    <name evidence="7" type="primary">infB</name>
    <name evidence="10" type="ORF">COT94_02255</name>
</gene>
<evidence type="ECO:0000256" key="7">
    <source>
        <dbReference type="HAMAP-Rule" id="MF_00100"/>
    </source>
</evidence>
<dbReference type="Pfam" id="PF00009">
    <property type="entry name" value="GTP_EFTU"/>
    <property type="match status" value="1"/>
</dbReference>
<comment type="subcellular location">
    <subcellularLocation>
        <location evidence="7">Cytoplasm</location>
    </subcellularLocation>
</comment>
<dbReference type="GO" id="GO:0005525">
    <property type="term" value="F:GTP binding"/>
    <property type="evidence" value="ECO:0007669"/>
    <property type="project" value="UniProtKB-KW"/>
</dbReference>